<proteinExistence type="predicted"/>
<feature type="signal peptide" evidence="2">
    <location>
        <begin position="1"/>
        <end position="21"/>
    </location>
</feature>
<dbReference type="InterPro" id="IPR025421">
    <property type="entry name" value="DUF4148"/>
</dbReference>
<sequence>MSYKTLLLAGLVAAAAAPAMAASGMSFLNNEVGQMMHQLPSSVSRAQVIAELEQAQRRSGVQYAEVGEDSSYPAQEAYAGSGRPMSHRGPDMPGVQGMMPDHPHR</sequence>
<feature type="chain" id="PRO_5022874998" evidence="2">
    <location>
        <begin position="22"/>
        <end position="105"/>
    </location>
</feature>
<feature type="region of interest" description="Disordered" evidence="1">
    <location>
        <begin position="60"/>
        <end position="105"/>
    </location>
</feature>
<keyword evidence="2" id="KW-0732">Signal</keyword>
<dbReference type="Pfam" id="PF13663">
    <property type="entry name" value="DUF4148"/>
    <property type="match status" value="1"/>
</dbReference>
<dbReference type="Proteomes" id="UP000321548">
    <property type="component" value="Unassembled WGS sequence"/>
</dbReference>
<comment type="caution">
    <text evidence="3">The sequence shown here is derived from an EMBL/GenBank/DDBJ whole genome shotgun (WGS) entry which is preliminary data.</text>
</comment>
<accession>A0A5C8NRH3</accession>
<reference evidence="3 4" key="1">
    <citation type="submission" date="2019-06" db="EMBL/GenBank/DDBJ databases">
        <title>Quisquiliibacterium sp. nov., isolated from a maize field.</title>
        <authorList>
            <person name="Lin S.-Y."/>
            <person name="Tsai C.-F."/>
            <person name="Young C.-C."/>
        </authorList>
    </citation>
    <scope>NUCLEOTIDE SEQUENCE [LARGE SCALE GENOMIC DNA]</scope>
    <source>
        <strain evidence="3 4">CC-CFT501</strain>
    </source>
</reference>
<evidence type="ECO:0000256" key="2">
    <source>
        <dbReference type="SAM" id="SignalP"/>
    </source>
</evidence>
<dbReference type="EMBL" id="VDUY01000007">
    <property type="protein sequence ID" value="TXL63898.1"/>
    <property type="molecule type" value="Genomic_DNA"/>
</dbReference>
<evidence type="ECO:0000256" key="1">
    <source>
        <dbReference type="SAM" id="MobiDB-lite"/>
    </source>
</evidence>
<name>A0A5C8NRH3_9BURK</name>
<organism evidence="3 4">
    <name type="scientific">Zeimonas arvi</name>
    <dbReference type="NCBI Taxonomy" id="2498847"/>
    <lineage>
        <taxon>Bacteria</taxon>
        <taxon>Pseudomonadati</taxon>
        <taxon>Pseudomonadota</taxon>
        <taxon>Betaproteobacteria</taxon>
        <taxon>Burkholderiales</taxon>
        <taxon>Burkholderiaceae</taxon>
        <taxon>Zeimonas</taxon>
    </lineage>
</organism>
<keyword evidence="4" id="KW-1185">Reference proteome</keyword>
<evidence type="ECO:0000313" key="3">
    <source>
        <dbReference type="EMBL" id="TXL63898.1"/>
    </source>
</evidence>
<dbReference type="RefSeq" id="WP_147705592.1">
    <property type="nucleotide sequence ID" value="NZ_VDUY01000007.1"/>
</dbReference>
<evidence type="ECO:0000313" key="4">
    <source>
        <dbReference type="Proteomes" id="UP000321548"/>
    </source>
</evidence>
<dbReference type="AlphaFoldDB" id="A0A5C8NRH3"/>
<protein>
    <submittedName>
        <fullName evidence="3">DUF4148 domain-containing protein</fullName>
    </submittedName>
</protein>
<gene>
    <name evidence="3" type="ORF">FHP08_16535</name>
</gene>